<dbReference type="PANTHER" id="PTHR43212:SF3">
    <property type="entry name" value="QUERCETIN 2,3-DIOXYGENASE"/>
    <property type="match status" value="1"/>
</dbReference>
<dbReference type="EMBL" id="CXST01000002">
    <property type="protein sequence ID" value="CTQ44798.1"/>
    <property type="molecule type" value="Genomic_DNA"/>
</dbReference>
<dbReference type="PIRSF" id="PIRSF006232">
    <property type="entry name" value="Pirin"/>
    <property type="match status" value="1"/>
</dbReference>
<dbReference type="PANTHER" id="PTHR43212">
    <property type="entry name" value="QUERCETIN 2,3-DIOXYGENASE"/>
    <property type="match status" value="1"/>
</dbReference>
<keyword evidence="6" id="KW-0560">Oxidoreductase</keyword>
<dbReference type="Pfam" id="PF02678">
    <property type="entry name" value="Pirin"/>
    <property type="match status" value="1"/>
</dbReference>
<keyword evidence="2" id="KW-0479">Metal-binding</keyword>
<dbReference type="OrthoDB" id="9780903at2"/>
<feature type="binding site" evidence="2">
    <location>
        <position position="58"/>
    </location>
    <ligand>
        <name>Fe cation</name>
        <dbReference type="ChEBI" id="CHEBI:24875"/>
    </ligand>
</feature>
<protein>
    <submittedName>
        <fullName evidence="6">Quercetin 2,3-dioxygenase</fullName>
        <ecNumber evidence="6">1.13.11.24</ecNumber>
    </submittedName>
</protein>
<dbReference type="InterPro" id="IPR014710">
    <property type="entry name" value="RmlC-like_jellyroll"/>
</dbReference>
<dbReference type="Gene3D" id="2.60.120.10">
    <property type="entry name" value="Jelly Rolls"/>
    <property type="match status" value="2"/>
</dbReference>
<organism evidence="6 7">
    <name type="scientific">Roseibium aggregatum</name>
    <dbReference type="NCBI Taxonomy" id="187304"/>
    <lineage>
        <taxon>Bacteria</taxon>
        <taxon>Pseudomonadati</taxon>
        <taxon>Pseudomonadota</taxon>
        <taxon>Alphaproteobacteria</taxon>
        <taxon>Hyphomicrobiales</taxon>
        <taxon>Stappiaceae</taxon>
        <taxon>Roseibium</taxon>
    </lineage>
</organism>
<dbReference type="EC" id="1.13.11.24" evidence="6"/>
<feature type="binding site" evidence="2">
    <location>
        <position position="104"/>
    </location>
    <ligand>
        <name>Fe cation</name>
        <dbReference type="ChEBI" id="CHEBI:24875"/>
    </ligand>
</feature>
<feature type="binding site" evidence="2">
    <location>
        <position position="60"/>
    </location>
    <ligand>
        <name>Fe cation</name>
        <dbReference type="ChEBI" id="CHEBI:24875"/>
    </ligand>
</feature>
<feature type="domain" description="Quercetin 2,3-dioxygenase C-terminal cupin" evidence="5">
    <location>
        <begin position="147"/>
        <end position="232"/>
    </location>
</feature>
<keyword evidence="2" id="KW-0408">Iron</keyword>
<feature type="binding site" evidence="2">
    <location>
        <position position="102"/>
    </location>
    <ligand>
        <name>Fe cation</name>
        <dbReference type="ChEBI" id="CHEBI:24875"/>
    </ligand>
</feature>
<accession>A0A0M6Y538</accession>
<evidence type="ECO:0000256" key="3">
    <source>
        <dbReference type="RuleBase" id="RU003457"/>
    </source>
</evidence>
<evidence type="ECO:0000313" key="6">
    <source>
        <dbReference type="EMBL" id="CTQ44798.1"/>
    </source>
</evidence>
<keyword evidence="6" id="KW-0223">Dioxygenase</keyword>
<dbReference type="InterPro" id="IPR003829">
    <property type="entry name" value="Pirin_N_dom"/>
</dbReference>
<reference evidence="7" key="1">
    <citation type="submission" date="2015-07" db="EMBL/GenBank/DDBJ databases">
        <authorList>
            <person name="Rodrigo-Torres Lidia"/>
            <person name="Arahal R.David."/>
        </authorList>
    </citation>
    <scope>NUCLEOTIDE SEQUENCE [LARGE SCALE GENOMIC DNA]</scope>
    <source>
        <strain evidence="7">CECT 4801</strain>
    </source>
</reference>
<evidence type="ECO:0000256" key="2">
    <source>
        <dbReference type="PIRSR" id="PIRSR006232-1"/>
    </source>
</evidence>
<keyword evidence="7" id="KW-1185">Reference proteome</keyword>
<dbReference type="SUPFAM" id="SSF51182">
    <property type="entry name" value="RmlC-like cupins"/>
    <property type="match status" value="1"/>
</dbReference>
<name>A0A0M6Y538_9HYPH</name>
<gene>
    <name evidence="6" type="primary">yhhW_2</name>
    <name evidence="6" type="ORF">LAL4801_03245</name>
</gene>
<dbReference type="STRING" id="187304.B0E33_07100"/>
<sequence length="234" mass="25574">MNQIFRPSDARGDADFGWLKSKHTFSFGSYFDPNHIGFGALRVINEDRVAPSAGFPTHPHQNMEIISYVVSGGLEHKDSLGTGSVIRPGELQRMSAGTGVRHSEYNHSDTDPVHFLQIWIVPEADGISPSYEQKAFPEDGRRDALRLIGSRDGRDGSVTIHQDVDLYASLLSADRSLAFDIRPGRKVWLQLVKGKISVNDQPLSAGDGLGLLQTGAISLTASENAEFLLFELAA</sequence>
<comment type="cofactor">
    <cofactor evidence="2">
        <name>Fe cation</name>
        <dbReference type="ChEBI" id="CHEBI:24875"/>
    </cofactor>
    <text evidence="2">Binds 1 Fe cation per subunit.</text>
</comment>
<evidence type="ECO:0000259" key="5">
    <source>
        <dbReference type="Pfam" id="PF17954"/>
    </source>
</evidence>
<proteinExistence type="inferred from homology"/>
<dbReference type="GO" id="GO:0046872">
    <property type="term" value="F:metal ion binding"/>
    <property type="evidence" value="ECO:0007669"/>
    <property type="project" value="UniProtKB-KW"/>
</dbReference>
<evidence type="ECO:0000256" key="1">
    <source>
        <dbReference type="ARBA" id="ARBA00008416"/>
    </source>
</evidence>
<evidence type="ECO:0000313" key="7">
    <source>
        <dbReference type="Proteomes" id="UP000048926"/>
    </source>
</evidence>
<dbReference type="GO" id="GO:0008127">
    <property type="term" value="F:quercetin 2,3-dioxygenase activity"/>
    <property type="evidence" value="ECO:0007669"/>
    <property type="project" value="UniProtKB-EC"/>
</dbReference>
<feature type="domain" description="Pirin N-terminal" evidence="4">
    <location>
        <begin position="11"/>
        <end position="120"/>
    </location>
</feature>
<dbReference type="AlphaFoldDB" id="A0A0M6Y538"/>
<dbReference type="InterPro" id="IPR041602">
    <property type="entry name" value="Quercetinase_C"/>
</dbReference>
<dbReference type="CDD" id="cd02910">
    <property type="entry name" value="cupin_Yhhw_N"/>
    <property type="match status" value="1"/>
</dbReference>
<dbReference type="Pfam" id="PF17954">
    <property type="entry name" value="Pirin_C_2"/>
    <property type="match status" value="1"/>
</dbReference>
<dbReference type="CDD" id="cd20311">
    <property type="entry name" value="cupin_Yhhw_C"/>
    <property type="match status" value="1"/>
</dbReference>
<dbReference type="InterPro" id="IPR011051">
    <property type="entry name" value="RmlC_Cupin_sf"/>
</dbReference>
<dbReference type="RefSeq" id="WP_055657622.1">
    <property type="nucleotide sequence ID" value="NZ_CXST01000002.1"/>
</dbReference>
<evidence type="ECO:0000259" key="4">
    <source>
        <dbReference type="Pfam" id="PF02678"/>
    </source>
</evidence>
<dbReference type="Proteomes" id="UP000048926">
    <property type="component" value="Unassembled WGS sequence"/>
</dbReference>
<comment type="similarity">
    <text evidence="1 3">Belongs to the pirin family.</text>
</comment>
<dbReference type="InterPro" id="IPR012093">
    <property type="entry name" value="Pirin"/>
</dbReference>